<gene>
    <name evidence="11" type="ORF">H2RhizoLitter491492_000003</name>
</gene>
<keyword evidence="3" id="KW-0808">Transferase</keyword>
<name>A0A514D7A5_9VIRU</name>
<keyword evidence="5" id="KW-0547">Nucleotide-binding</keyword>
<evidence type="ECO:0000256" key="4">
    <source>
        <dbReference type="ARBA" id="ARBA00022695"/>
    </source>
</evidence>
<sequence>MKSNVSDHLELMHAVYSDACIKCSAEVSDLRDVQTITSRVKEEGFSFLTITLPNFCRDFERSLAVGFIDPSSFPGFPRVRKAGKRGAIPAFLQGMLGQIFNRETGRLNDEKADTPTVVEAVRQICLLYKKVELPCTPEREFKAIASFIDVEQANKVFSAPTDDLRRDFEDISSCLWTNMLASICLHELVPRHGPGATAERITGNGKYIWREWYERLEPYFPFFDNAYSLSAYTDDSKAFKSVTFCTEDQEQPVRVTLVPKTLKAPRIIAIEPVCMQYAQQAVQSVLYEKIETYWLTSGHVNFRDQTANQKLALMSSKTGRYATIDLSDASDRVPWSLVQVMLQSAPDFLGAVEACRSTGALLPDGRVLRPLYKFASMGSALCFPIESMYFYTICIAALLKNRKLPVSPTNIFNVSRDVFVYGDDLIVPVEDADAVLSSLQYYNCKVNVHKSFWTGKFRESCGVDAYDGQDVTPTYIRKDVPKNRLQATEIISWVATANLFYKRGYWRTATLMFCTIESIVGPLPYVSEKSSALGRISFLGFRSVERWNTELFSWETKGLVPSPVYSCDYVDGYPALQKCLLLLEHRSPSVFEPVSAFELGQLRGLLNPPETDLKHLEQSVRRGAVTLKRRWVPAS</sequence>
<comment type="catalytic activity">
    <reaction evidence="8">
        <text>RNA(n) + a ribonucleoside 5'-triphosphate = RNA(n+1) + diphosphate</text>
        <dbReference type="Rhea" id="RHEA:21248"/>
        <dbReference type="Rhea" id="RHEA-COMP:14527"/>
        <dbReference type="Rhea" id="RHEA-COMP:17342"/>
        <dbReference type="ChEBI" id="CHEBI:33019"/>
        <dbReference type="ChEBI" id="CHEBI:61557"/>
        <dbReference type="ChEBI" id="CHEBI:140395"/>
        <dbReference type="EC" id="2.7.7.48"/>
    </reaction>
</comment>
<feature type="binding site" evidence="9">
    <location>
        <position position="424"/>
    </location>
    <ligand>
        <name>Mg(2+)</name>
        <dbReference type="ChEBI" id="CHEBI:18420"/>
        <label>2</label>
    </ligand>
</feature>
<evidence type="ECO:0000256" key="3">
    <source>
        <dbReference type="ARBA" id="ARBA00022679"/>
    </source>
</evidence>
<dbReference type="EMBL" id="MN034824">
    <property type="protein sequence ID" value="QDH89453.1"/>
    <property type="molecule type" value="Genomic_RNA"/>
</dbReference>
<evidence type="ECO:0000313" key="11">
    <source>
        <dbReference type="EMBL" id="QDH89453.1"/>
    </source>
</evidence>
<dbReference type="InterPro" id="IPR007096">
    <property type="entry name" value="RNA-dir_Rpol_cat_phage"/>
</dbReference>
<evidence type="ECO:0000256" key="7">
    <source>
        <dbReference type="ARBA" id="ARBA00030248"/>
    </source>
</evidence>
<organism evidence="11">
    <name type="scientific">Leviviridae sp</name>
    <dbReference type="NCBI Taxonomy" id="2027243"/>
    <lineage>
        <taxon>Viruses</taxon>
        <taxon>Riboviria</taxon>
        <taxon>Orthornavirae</taxon>
        <taxon>Lenarviricota</taxon>
        <taxon>Leviviricetes</taxon>
        <taxon>Norzivirales</taxon>
        <taxon>Fiersviridae</taxon>
    </lineage>
</organism>
<evidence type="ECO:0000259" key="10">
    <source>
        <dbReference type="PROSITE" id="PS50522"/>
    </source>
</evidence>
<evidence type="ECO:0000256" key="8">
    <source>
        <dbReference type="ARBA" id="ARBA00048744"/>
    </source>
</evidence>
<feature type="binding site" evidence="9">
    <location>
        <position position="325"/>
    </location>
    <ligand>
        <name>Mg(2+)</name>
        <dbReference type="ChEBI" id="CHEBI:18420"/>
        <label>2</label>
    </ligand>
</feature>
<dbReference type="SUPFAM" id="SSF56672">
    <property type="entry name" value="DNA/RNA polymerases"/>
    <property type="match status" value="1"/>
</dbReference>
<evidence type="ECO:0000256" key="6">
    <source>
        <dbReference type="ARBA" id="ARBA00022953"/>
    </source>
</evidence>
<evidence type="ECO:0000256" key="1">
    <source>
        <dbReference type="ARBA" id="ARBA00012494"/>
    </source>
</evidence>
<dbReference type="EC" id="2.7.7.48" evidence="1"/>
<comment type="cofactor">
    <cofactor evidence="9">
        <name>Mg(2+)</name>
        <dbReference type="ChEBI" id="CHEBI:18420"/>
    </cofactor>
    <text evidence="9">Binds 2 Mg(2+) per subunit.</text>
</comment>
<keyword evidence="2 11" id="KW-0696">RNA-directed RNA polymerase</keyword>
<dbReference type="GO" id="GO:0039694">
    <property type="term" value="P:viral RNA genome replication"/>
    <property type="evidence" value="ECO:0007669"/>
    <property type="project" value="InterPro"/>
</dbReference>
<feature type="domain" description="RdRp catalytic" evidence="10">
    <location>
        <begin position="310"/>
        <end position="455"/>
    </location>
</feature>
<keyword evidence="6" id="KW-0693">Viral RNA replication</keyword>
<dbReference type="InterPro" id="IPR043502">
    <property type="entry name" value="DNA/RNA_pol_sf"/>
</dbReference>
<dbReference type="GO" id="GO:0046872">
    <property type="term" value="F:metal ion binding"/>
    <property type="evidence" value="ECO:0007669"/>
    <property type="project" value="UniProtKB-KW"/>
</dbReference>
<keyword evidence="9" id="KW-0460">Magnesium</keyword>
<evidence type="ECO:0000256" key="5">
    <source>
        <dbReference type="ARBA" id="ARBA00022741"/>
    </source>
</evidence>
<accession>A0A514D7A5</accession>
<dbReference type="GO" id="GO:0000166">
    <property type="term" value="F:nucleotide binding"/>
    <property type="evidence" value="ECO:0007669"/>
    <property type="project" value="UniProtKB-KW"/>
</dbReference>
<keyword evidence="4" id="KW-0548">Nucleotidyltransferase</keyword>
<protein>
    <recommendedName>
        <fullName evidence="1">RNA-directed RNA polymerase</fullName>
        <ecNumber evidence="1">2.7.7.48</ecNumber>
    </recommendedName>
    <alternativeName>
        <fullName evidence="7">RNA replicase beta chain</fullName>
    </alternativeName>
</protein>
<proteinExistence type="predicted"/>
<dbReference type="PROSITE" id="PS50522">
    <property type="entry name" value="RDRP_PHAGE"/>
    <property type="match status" value="1"/>
</dbReference>
<feature type="binding site" evidence="9">
    <location>
        <position position="423"/>
    </location>
    <ligand>
        <name>Mg(2+)</name>
        <dbReference type="ChEBI" id="CHEBI:18420"/>
        <label>2</label>
    </ligand>
</feature>
<keyword evidence="9" id="KW-0479">Metal-binding</keyword>
<dbReference type="Pfam" id="PF03431">
    <property type="entry name" value="RNA_replicase_B"/>
    <property type="match status" value="1"/>
</dbReference>
<dbReference type="InterPro" id="IPR005093">
    <property type="entry name" value="RNArep_beta"/>
</dbReference>
<evidence type="ECO:0000256" key="9">
    <source>
        <dbReference type="PIRSR" id="PIRSR605093-1"/>
    </source>
</evidence>
<reference evidence="11" key="1">
    <citation type="submission" date="2019-05" db="EMBL/GenBank/DDBJ databases">
        <title>Metatranscriptomic reconstruction reveals RNA viruses with the potential to shape carbon cycling in soil.</title>
        <authorList>
            <person name="Starr E.P."/>
            <person name="Nuccio E."/>
            <person name="Pett-Ridge J."/>
            <person name="Banfield J.F."/>
            <person name="Firestone M.K."/>
        </authorList>
    </citation>
    <scope>NUCLEOTIDE SEQUENCE</scope>
    <source>
        <strain evidence="11">H2_Rhizo_Litter_49_scaffold_1492</strain>
    </source>
</reference>
<dbReference type="GO" id="GO:0003968">
    <property type="term" value="F:RNA-directed RNA polymerase activity"/>
    <property type="evidence" value="ECO:0007669"/>
    <property type="project" value="UniProtKB-KW"/>
</dbReference>
<evidence type="ECO:0000256" key="2">
    <source>
        <dbReference type="ARBA" id="ARBA00022484"/>
    </source>
</evidence>